<protein>
    <submittedName>
        <fullName evidence="1">CotH kinase family protein</fullName>
    </submittedName>
</protein>
<dbReference type="Pfam" id="PF08757">
    <property type="entry name" value="CotH"/>
    <property type="match status" value="1"/>
</dbReference>
<dbReference type="GO" id="GO:0016301">
    <property type="term" value="F:kinase activity"/>
    <property type="evidence" value="ECO:0007669"/>
    <property type="project" value="UniProtKB-KW"/>
</dbReference>
<reference evidence="2" key="1">
    <citation type="journal article" date="2019" name="Int. J. Syst. Evol. Microbiol.">
        <title>The Global Catalogue of Microorganisms (GCM) 10K type strain sequencing project: providing services to taxonomists for standard genome sequencing and annotation.</title>
        <authorList>
            <consortium name="The Broad Institute Genomics Platform"/>
            <consortium name="The Broad Institute Genome Sequencing Center for Infectious Disease"/>
            <person name="Wu L."/>
            <person name="Ma J."/>
        </authorList>
    </citation>
    <scope>NUCLEOTIDE SEQUENCE [LARGE SCALE GENOMIC DNA]</scope>
    <source>
        <strain evidence="2">CCUG 61889</strain>
    </source>
</reference>
<gene>
    <name evidence="1" type="ORF">ACFOU2_12125</name>
</gene>
<comment type="caution">
    <text evidence="1">The sequence shown here is derived from an EMBL/GenBank/DDBJ whole genome shotgun (WGS) entry which is preliminary data.</text>
</comment>
<dbReference type="InterPro" id="IPR014867">
    <property type="entry name" value="Spore_coat_CotH_CotH2/3/7"/>
</dbReference>
<evidence type="ECO:0000313" key="2">
    <source>
        <dbReference type="Proteomes" id="UP001595752"/>
    </source>
</evidence>
<sequence length="363" mass="42508">MEEKSQIPIYQLIVHPKNLHELKSDIWTEEPIPAVLKIGKKRYDIDFSFRGSHTRKMKKKSYNIQFISPQKFYGAKEIHLNAEYKDPSLLRNKLSLDFFSMLGALSPVSRFVFITINAKNQGVYLQLESVDEQFLQKRQLPKGSIFYAVDGDANFSLMSDLDKKVKNSLLAGYEAKVLQEGDDAKLEELIYKINTLSNHEFSSEIKKYLDVEKYLCWLIGIICTQNYDGFVHNYALYRNSESGQFEIIPWDYDATWGRDVNGRVMEHDYVRVEGFNTLTARLLNVPDIRKGYVQKFEKVLQEAFATEILQPIVYKHYEQIRPHVLKDPYMTEKVKQFDAEPEFILKFVQKRGDYIKEFISSLE</sequence>
<evidence type="ECO:0000313" key="1">
    <source>
        <dbReference type="EMBL" id="MFC3884194.1"/>
    </source>
</evidence>
<keyword evidence="2" id="KW-1185">Reference proteome</keyword>
<proteinExistence type="predicted"/>
<dbReference type="Proteomes" id="UP001595752">
    <property type="component" value="Unassembled WGS sequence"/>
</dbReference>
<dbReference type="PANTHER" id="PTHR40050:SF1">
    <property type="entry name" value="INNER SPORE COAT PROTEIN H"/>
    <property type="match status" value="1"/>
</dbReference>
<organism evidence="1 2">
    <name type="scientific">Bacillus songklensis</name>
    <dbReference type="NCBI Taxonomy" id="1069116"/>
    <lineage>
        <taxon>Bacteria</taxon>
        <taxon>Bacillati</taxon>
        <taxon>Bacillota</taxon>
        <taxon>Bacilli</taxon>
        <taxon>Bacillales</taxon>
        <taxon>Bacillaceae</taxon>
        <taxon>Bacillus</taxon>
    </lineage>
</organism>
<dbReference type="RefSeq" id="WP_377915411.1">
    <property type="nucleotide sequence ID" value="NZ_JBHRZT010000052.1"/>
</dbReference>
<keyword evidence="1" id="KW-0808">Transferase</keyword>
<keyword evidence="1" id="KW-0418">Kinase</keyword>
<dbReference type="EMBL" id="JBHRZT010000052">
    <property type="protein sequence ID" value="MFC3884194.1"/>
    <property type="molecule type" value="Genomic_DNA"/>
</dbReference>
<dbReference type="PANTHER" id="PTHR40050">
    <property type="entry name" value="INNER SPORE COAT PROTEIN H"/>
    <property type="match status" value="1"/>
</dbReference>
<name>A0ABV8B3L5_9BACI</name>
<accession>A0ABV8B3L5</accession>